<dbReference type="InterPro" id="IPR011256">
    <property type="entry name" value="Reg_factor_effector_dom_sf"/>
</dbReference>
<evidence type="ECO:0000313" key="5">
    <source>
        <dbReference type="EMBL" id="SMP08235.1"/>
    </source>
</evidence>
<dbReference type="SUPFAM" id="SSF55136">
    <property type="entry name" value="Probable bacterial effector-binding domain"/>
    <property type="match status" value="1"/>
</dbReference>
<proteinExistence type="predicted"/>
<feature type="domain" description="HTH araC/xylS-type" evidence="4">
    <location>
        <begin position="21"/>
        <end position="119"/>
    </location>
</feature>
<reference evidence="5 6" key="1">
    <citation type="submission" date="2017-05" db="EMBL/GenBank/DDBJ databases">
        <authorList>
            <person name="Varghese N."/>
            <person name="Submissions S."/>
        </authorList>
    </citation>
    <scope>NUCLEOTIDE SEQUENCE [LARGE SCALE GENOMIC DNA]</scope>
    <source>
        <strain evidence="5 6">DSM 15949</strain>
    </source>
</reference>
<protein>
    <submittedName>
        <fullName evidence="5">Transcriptional regulator, AraC family</fullName>
    </submittedName>
</protein>
<comment type="caution">
    <text evidence="5">The sequence shown here is derived from an EMBL/GenBank/DDBJ whole genome shotgun (WGS) entry which is preliminary data.</text>
</comment>
<dbReference type="InterPro" id="IPR010499">
    <property type="entry name" value="AraC_E-bd"/>
</dbReference>
<dbReference type="InterPro" id="IPR050908">
    <property type="entry name" value="SmbC-like"/>
</dbReference>
<gene>
    <name evidence="5" type="ORF">SAMN06265374_0949</name>
</gene>
<dbReference type="Proteomes" id="UP001157914">
    <property type="component" value="Unassembled WGS sequence"/>
</dbReference>
<dbReference type="InterPro" id="IPR020449">
    <property type="entry name" value="Tscrpt_reg_AraC-type_HTH"/>
</dbReference>
<accession>A0ABY1NG50</accession>
<dbReference type="PANTHER" id="PTHR40055">
    <property type="entry name" value="TRANSCRIPTIONAL REGULATOR YGIV-RELATED"/>
    <property type="match status" value="1"/>
</dbReference>
<evidence type="ECO:0000313" key="6">
    <source>
        <dbReference type="Proteomes" id="UP001157914"/>
    </source>
</evidence>
<keyword evidence="6" id="KW-1185">Reference proteome</keyword>
<name>A0ABY1NG50_9HYPH</name>
<dbReference type="InterPro" id="IPR018060">
    <property type="entry name" value="HTH_AraC"/>
</dbReference>
<dbReference type="Pfam" id="PF06445">
    <property type="entry name" value="GyrI-like"/>
    <property type="match status" value="1"/>
</dbReference>
<dbReference type="SMART" id="SM00871">
    <property type="entry name" value="AraC_E_bind"/>
    <property type="match status" value="1"/>
</dbReference>
<dbReference type="RefSeq" id="WP_283404396.1">
    <property type="nucleotide sequence ID" value="NZ_BAAAEA010000001.1"/>
</dbReference>
<evidence type="ECO:0000256" key="1">
    <source>
        <dbReference type="ARBA" id="ARBA00023015"/>
    </source>
</evidence>
<keyword evidence="2" id="KW-0238">DNA-binding</keyword>
<dbReference type="PROSITE" id="PS00041">
    <property type="entry name" value="HTH_ARAC_FAMILY_1"/>
    <property type="match status" value="1"/>
</dbReference>
<dbReference type="Gene3D" id="3.20.80.10">
    <property type="entry name" value="Regulatory factor, effector binding domain"/>
    <property type="match status" value="1"/>
</dbReference>
<organism evidence="5 6">
    <name type="scientific">Roseibium denhamense</name>
    <dbReference type="NCBI Taxonomy" id="76305"/>
    <lineage>
        <taxon>Bacteria</taxon>
        <taxon>Pseudomonadati</taxon>
        <taxon>Pseudomonadota</taxon>
        <taxon>Alphaproteobacteria</taxon>
        <taxon>Hyphomicrobiales</taxon>
        <taxon>Stappiaceae</taxon>
        <taxon>Roseibium</taxon>
    </lineage>
</organism>
<evidence type="ECO:0000259" key="4">
    <source>
        <dbReference type="PROSITE" id="PS01124"/>
    </source>
</evidence>
<dbReference type="InterPro" id="IPR018062">
    <property type="entry name" value="HTH_AraC-typ_CS"/>
</dbReference>
<dbReference type="EMBL" id="FXTT01000001">
    <property type="protein sequence ID" value="SMP08235.1"/>
    <property type="molecule type" value="Genomic_DNA"/>
</dbReference>
<dbReference type="Pfam" id="PF12833">
    <property type="entry name" value="HTH_18"/>
    <property type="match status" value="1"/>
</dbReference>
<evidence type="ECO:0000256" key="3">
    <source>
        <dbReference type="ARBA" id="ARBA00023163"/>
    </source>
</evidence>
<dbReference type="PROSITE" id="PS01124">
    <property type="entry name" value="HTH_ARAC_FAMILY_2"/>
    <property type="match status" value="1"/>
</dbReference>
<dbReference type="SUPFAM" id="SSF46689">
    <property type="entry name" value="Homeodomain-like"/>
    <property type="match status" value="2"/>
</dbReference>
<sequence>MNLHKTPPRPNRDNGYLRRFERVIEYIYDHLDEDIDLNTLAEVAALSPWHWHRVWQSLYGESIFSMVKRLRLHRAASDLAYTARPVSEIARRAGYSSSEAFGRSFKTAYRQSPSQYRVSRMRPNDDLNALITWKGHTDMYEVSIRDLPAERIASLPHKGSYMEIGRAFETLVGILVSRGLVAQILGMKAYYFSDPTHVAEEDLRSCAGAVVAEGFPIEAPLEAYESRGGRYAVLTHVGPYAELKAAYDWLYGHWLPQSGQTPADAPCIENYLNNPRDTAPSDLLTEVCLPLANEG</sequence>
<evidence type="ECO:0000256" key="2">
    <source>
        <dbReference type="ARBA" id="ARBA00023125"/>
    </source>
</evidence>
<dbReference type="PANTHER" id="PTHR40055:SF1">
    <property type="entry name" value="TRANSCRIPTIONAL REGULATOR YGIV-RELATED"/>
    <property type="match status" value="1"/>
</dbReference>
<dbReference type="SMART" id="SM00342">
    <property type="entry name" value="HTH_ARAC"/>
    <property type="match status" value="1"/>
</dbReference>
<dbReference type="PRINTS" id="PR00032">
    <property type="entry name" value="HTHARAC"/>
</dbReference>
<dbReference type="Gene3D" id="1.10.10.60">
    <property type="entry name" value="Homeodomain-like"/>
    <property type="match status" value="2"/>
</dbReference>
<keyword evidence="1" id="KW-0805">Transcription regulation</keyword>
<dbReference type="InterPro" id="IPR009057">
    <property type="entry name" value="Homeodomain-like_sf"/>
</dbReference>
<dbReference type="InterPro" id="IPR029442">
    <property type="entry name" value="GyrI-like"/>
</dbReference>
<keyword evidence="3" id="KW-0804">Transcription</keyword>